<evidence type="ECO:0000313" key="1">
    <source>
        <dbReference type="EMBL" id="JAE07964.1"/>
    </source>
</evidence>
<sequence length="77" mass="9132">MPIITCLKCLCNKFIDTFLFPQNVFARCYYVRRSPLHQPQYLTVFPQQVRRRSSEELNELIKKAQQNLRPSGKKMGI</sequence>
<accession>A0A0A9F9S4</accession>
<reference evidence="1" key="2">
    <citation type="journal article" date="2015" name="Data Brief">
        <title>Shoot transcriptome of the giant reed, Arundo donax.</title>
        <authorList>
            <person name="Barrero R.A."/>
            <person name="Guerrero F.D."/>
            <person name="Moolhuijzen P."/>
            <person name="Goolsby J.A."/>
            <person name="Tidwell J."/>
            <person name="Bellgard S.E."/>
            <person name="Bellgard M.I."/>
        </authorList>
    </citation>
    <scope>NUCLEOTIDE SEQUENCE</scope>
    <source>
        <tissue evidence="1">Shoot tissue taken approximately 20 cm above the soil surface</tissue>
    </source>
</reference>
<dbReference type="EMBL" id="GBRH01189932">
    <property type="protein sequence ID" value="JAE07964.1"/>
    <property type="molecule type" value="Transcribed_RNA"/>
</dbReference>
<dbReference type="AlphaFoldDB" id="A0A0A9F9S4"/>
<organism evidence="1">
    <name type="scientific">Arundo donax</name>
    <name type="common">Giant reed</name>
    <name type="synonym">Donax arundinaceus</name>
    <dbReference type="NCBI Taxonomy" id="35708"/>
    <lineage>
        <taxon>Eukaryota</taxon>
        <taxon>Viridiplantae</taxon>
        <taxon>Streptophyta</taxon>
        <taxon>Embryophyta</taxon>
        <taxon>Tracheophyta</taxon>
        <taxon>Spermatophyta</taxon>
        <taxon>Magnoliopsida</taxon>
        <taxon>Liliopsida</taxon>
        <taxon>Poales</taxon>
        <taxon>Poaceae</taxon>
        <taxon>PACMAD clade</taxon>
        <taxon>Arundinoideae</taxon>
        <taxon>Arundineae</taxon>
        <taxon>Arundo</taxon>
    </lineage>
</organism>
<reference evidence="1" key="1">
    <citation type="submission" date="2014-09" db="EMBL/GenBank/DDBJ databases">
        <authorList>
            <person name="Magalhaes I.L.F."/>
            <person name="Oliveira U."/>
            <person name="Santos F.R."/>
            <person name="Vidigal T.H.D.A."/>
            <person name="Brescovit A.D."/>
            <person name="Santos A.J."/>
        </authorList>
    </citation>
    <scope>NUCLEOTIDE SEQUENCE</scope>
    <source>
        <tissue evidence="1">Shoot tissue taken approximately 20 cm above the soil surface</tissue>
    </source>
</reference>
<name>A0A0A9F9S4_ARUDO</name>
<protein>
    <submittedName>
        <fullName evidence="1">Uncharacterized protein</fullName>
    </submittedName>
</protein>
<proteinExistence type="predicted"/>